<evidence type="ECO:0000313" key="1">
    <source>
        <dbReference type="EMBL" id="MBB3187224.1"/>
    </source>
</evidence>
<dbReference type="EMBL" id="JACHYB010000001">
    <property type="protein sequence ID" value="MBB3187224.1"/>
    <property type="molecule type" value="Genomic_DNA"/>
</dbReference>
<sequence>MILYEKDDKLKEAYRVSKLHLERMMSAYSKIAPCFPLTIERYDTMEPDLLAYFDQFVYRFSKLQDSMGGKLFKAILENLGEETRNVPFIDLLNKLEALTILDNATDWLILRDIRNIIAHEYPFHQQEVIEGLNQIHVNYSTLLHIWSTVESYLFKKFSYVMKEMDSMDS</sequence>
<dbReference type="AlphaFoldDB" id="A0A7W5DRI0"/>
<protein>
    <submittedName>
        <fullName evidence="1">Uncharacterized protein</fullName>
    </submittedName>
</protein>
<keyword evidence="2" id="KW-1185">Reference proteome</keyword>
<comment type="caution">
    <text evidence="1">The sequence shown here is derived from an EMBL/GenBank/DDBJ whole genome shotgun (WGS) entry which is preliminary data.</text>
</comment>
<proteinExistence type="predicted"/>
<name>A0A7W5DRI0_9PORP</name>
<dbReference type="RefSeq" id="WP_183413013.1">
    <property type="nucleotide sequence ID" value="NZ_JACHYB010000001.1"/>
</dbReference>
<accession>A0A7W5DRI0</accession>
<organism evidence="1 2">
    <name type="scientific">Microbacter margulisiae</name>
    <dbReference type="NCBI Taxonomy" id="1350067"/>
    <lineage>
        <taxon>Bacteria</taxon>
        <taxon>Pseudomonadati</taxon>
        <taxon>Bacteroidota</taxon>
        <taxon>Bacteroidia</taxon>
        <taxon>Bacteroidales</taxon>
        <taxon>Porphyromonadaceae</taxon>
        <taxon>Microbacter</taxon>
    </lineage>
</organism>
<gene>
    <name evidence="1" type="ORF">FHX64_001387</name>
</gene>
<evidence type="ECO:0000313" key="2">
    <source>
        <dbReference type="Proteomes" id="UP000544222"/>
    </source>
</evidence>
<dbReference type="Gene3D" id="1.20.120.330">
    <property type="entry name" value="Nucleotidyltransferases domain 2"/>
    <property type="match status" value="1"/>
</dbReference>
<dbReference type="SUPFAM" id="SSF81593">
    <property type="entry name" value="Nucleotidyltransferase substrate binding subunit/domain"/>
    <property type="match status" value="1"/>
</dbReference>
<dbReference type="Proteomes" id="UP000544222">
    <property type="component" value="Unassembled WGS sequence"/>
</dbReference>
<reference evidence="1 2" key="1">
    <citation type="submission" date="2020-08" db="EMBL/GenBank/DDBJ databases">
        <title>Genomic Encyclopedia of Type Strains, Phase IV (KMG-IV): sequencing the most valuable type-strain genomes for metagenomic binning, comparative biology and taxonomic classification.</title>
        <authorList>
            <person name="Goeker M."/>
        </authorList>
    </citation>
    <scope>NUCLEOTIDE SEQUENCE [LARGE SCALE GENOMIC DNA]</scope>
    <source>
        <strain evidence="1 2">DSM 27471</strain>
    </source>
</reference>